<dbReference type="Proteomes" id="UP000319143">
    <property type="component" value="Unassembled WGS sequence"/>
</dbReference>
<gene>
    <name evidence="1" type="ORF">Poly41_01620</name>
</gene>
<sequence>MSDPTETIRRQQVAAINAEPGSREYLEAKHGDVFDTSEVQATFSVLSFLAPYVVVQRKSDGVRGSMMFQHSPRFYFGFKPE</sequence>
<dbReference type="AlphaFoldDB" id="A0A5C6E3T9"/>
<reference evidence="1 2" key="1">
    <citation type="submission" date="2019-02" db="EMBL/GenBank/DDBJ databases">
        <title>Deep-cultivation of Planctomycetes and their phenomic and genomic characterization uncovers novel biology.</title>
        <authorList>
            <person name="Wiegand S."/>
            <person name="Jogler M."/>
            <person name="Boedeker C."/>
            <person name="Pinto D."/>
            <person name="Vollmers J."/>
            <person name="Rivas-Marin E."/>
            <person name="Kohn T."/>
            <person name="Peeters S.H."/>
            <person name="Heuer A."/>
            <person name="Rast P."/>
            <person name="Oberbeckmann S."/>
            <person name="Bunk B."/>
            <person name="Jeske O."/>
            <person name="Meyerdierks A."/>
            <person name="Storesund J.E."/>
            <person name="Kallscheuer N."/>
            <person name="Luecker S."/>
            <person name="Lage O.M."/>
            <person name="Pohl T."/>
            <person name="Merkel B.J."/>
            <person name="Hornburger P."/>
            <person name="Mueller R.-W."/>
            <person name="Bruemmer F."/>
            <person name="Labrenz M."/>
            <person name="Spormann A.M."/>
            <person name="Op Den Camp H."/>
            <person name="Overmann J."/>
            <person name="Amann R."/>
            <person name="Jetten M.S.M."/>
            <person name="Mascher T."/>
            <person name="Medema M.H."/>
            <person name="Devos D.P."/>
            <person name="Kaster A.-K."/>
            <person name="Ovreas L."/>
            <person name="Rohde M."/>
            <person name="Galperin M.Y."/>
            <person name="Jogler C."/>
        </authorList>
    </citation>
    <scope>NUCLEOTIDE SEQUENCE [LARGE SCALE GENOMIC DNA]</scope>
    <source>
        <strain evidence="1 2">Poly41</strain>
    </source>
</reference>
<evidence type="ECO:0000313" key="2">
    <source>
        <dbReference type="Proteomes" id="UP000319143"/>
    </source>
</evidence>
<proteinExistence type="predicted"/>
<accession>A0A5C6E3T9</accession>
<protein>
    <submittedName>
        <fullName evidence="1">Uncharacterized protein</fullName>
    </submittedName>
</protein>
<dbReference type="EMBL" id="SJPV01000001">
    <property type="protein sequence ID" value="TWU41869.1"/>
    <property type="molecule type" value="Genomic_DNA"/>
</dbReference>
<comment type="caution">
    <text evidence="1">The sequence shown here is derived from an EMBL/GenBank/DDBJ whole genome shotgun (WGS) entry which is preliminary data.</text>
</comment>
<evidence type="ECO:0000313" key="1">
    <source>
        <dbReference type="EMBL" id="TWU41869.1"/>
    </source>
</evidence>
<name>A0A5C6E3T9_9BACT</name>
<keyword evidence="2" id="KW-1185">Reference proteome</keyword>
<dbReference type="OrthoDB" id="286132at2"/>
<organism evidence="1 2">
    <name type="scientific">Novipirellula artificiosorum</name>
    <dbReference type="NCBI Taxonomy" id="2528016"/>
    <lineage>
        <taxon>Bacteria</taxon>
        <taxon>Pseudomonadati</taxon>
        <taxon>Planctomycetota</taxon>
        <taxon>Planctomycetia</taxon>
        <taxon>Pirellulales</taxon>
        <taxon>Pirellulaceae</taxon>
        <taxon>Novipirellula</taxon>
    </lineage>
</organism>
<dbReference type="RefSeq" id="WP_146524029.1">
    <property type="nucleotide sequence ID" value="NZ_SJPV01000001.1"/>
</dbReference>